<dbReference type="Gene3D" id="3.40.50.300">
    <property type="entry name" value="P-loop containing nucleotide triphosphate hydrolases"/>
    <property type="match status" value="1"/>
</dbReference>
<dbReference type="GO" id="GO:0005524">
    <property type="term" value="F:ATP binding"/>
    <property type="evidence" value="ECO:0007669"/>
    <property type="project" value="UniProtKB-KW"/>
</dbReference>
<evidence type="ECO:0000256" key="9">
    <source>
        <dbReference type="SAM" id="Phobius"/>
    </source>
</evidence>
<keyword evidence="5" id="KW-0547">Nucleotide-binding</keyword>
<dbReference type="GO" id="GO:0016020">
    <property type="term" value="C:membrane"/>
    <property type="evidence" value="ECO:0007669"/>
    <property type="project" value="UniProtKB-SubCell"/>
</dbReference>
<dbReference type="FunFam" id="3.40.50.300:FF:000335">
    <property type="entry name" value="ATP binding cassette subfamily A member 5"/>
    <property type="match status" value="1"/>
</dbReference>
<dbReference type="GO" id="GO:0140359">
    <property type="term" value="F:ABC-type transporter activity"/>
    <property type="evidence" value="ECO:0007669"/>
    <property type="project" value="InterPro"/>
</dbReference>
<feature type="transmembrane region" description="Helical" evidence="9">
    <location>
        <begin position="469"/>
        <end position="490"/>
    </location>
</feature>
<dbReference type="PANTHER" id="PTHR19229">
    <property type="entry name" value="ATP-BINDING CASSETTE TRANSPORTER SUBFAMILY A ABCA"/>
    <property type="match status" value="1"/>
</dbReference>
<dbReference type="Pfam" id="PF00005">
    <property type="entry name" value="ABC_tran"/>
    <property type="match status" value="1"/>
</dbReference>
<dbReference type="STRING" id="1890364.A0A2P6MY71"/>
<feature type="transmembrane region" description="Helical" evidence="9">
    <location>
        <begin position="408"/>
        <end position="428"/>
    </location>
</feature>
<feature type="transmembrane region" description="Helical" evidence="9">
    <location>
        <begin position="510"/>
        <end position="528"/>
    </location>
</feature>
<comment type="similarity">
    <text evidence="2">Belongs to the ABC transporter superfamily. ABCA family.</text>
</comment>
<dbReference type="InterPro" id="IPR017871">
    <property type="entry name" value="ABC_transporter-like_CS"/>
</dbReference>
<dbReference type="CDD" id="cd03263">
    <property type="entry name" value="ABC_subfamily_A"/>
    <property type="match status" value="1"/>
</dbReference>
<evidence type="ECO:0000256" key="3">
    <source>
        <dbReference type="ARBA" id="ARBA00022448"/>
    </source>
</evidence>
<dbReference type="Pfam" id="PF12698">
    <property type="entry name" value="ABC2_membrane_3"/>
    <property type="match status" value="1"/>
</dbReference>
<evidence type="ECO:0000313" key="11">
    <source>
        <dbReference type="EMBL" id="PRP76660.1"/>
    </source>
</evidence>
<evidence type="ECO:0000256" key="2">
    <source>
        <dbReference type="ARBA" id="ARBA00008869"/>
    </source>
</evidence>
<feature type="transmembrane region" description="Helical" evidence="9">
    <location>
        <begin position="371"/>
        <end position="396"/>
    </location>
</feature>
<dbReference type="InParanoid" id="A0A2P6MY71"/>
<keyword evidence="6" id="KW-0067">ATP-binding</keyword>
<dbReference type="InterPro" id="IPR003593">
    <property type="entry name" value="AAA+_ATPase"/>
</dbReference>
<protein>
    <recommendedName>
        <fullName evidence="10">ABC transporter domain-containing protein</fullName>
    </recommendedName>
</protein>
<name>A0A2P6MY71_9EUKA</name>
<dbReference type="GO" id="GO:0005319">
    <property type="term" value="F:lipid transporter activity"/>
    <property type="evidence" value="ECO:0007669"/>
    <property type="project" value="TreeGrafter"/>
</dbReference>
<dbReference type="InterPro" id="IPR027417">
    <property type="entry name" value="P-loop_NTPase"/>
</dbReference>
<keyword evidence="12" id="KW-1185">Reference proteome</keyword>
<dbReference type="InterPro" id="IPR026082">
    <property type="entry name" value="ABCA"/>
</dbReference>
<comment type="caution">
    <text evidence="11">The sequence shown here is derived from an EMBL/GenBank/DDBJ whole genome shotgun (WGS) entry which is preliminary data.</text>
</comment>
<dbReference type="OrthoDB" id="8061355at2759"/>
<dbReference type="InterPro" id="IPR013525">
    <property type="entry name" value="ABC2_TM"/>
</dbReference>
<evidence type="ECO:0000256" key="8">
    <source>
        <dbReference type="ARBA" id="ARBA00023136"/>
    </source>
</evidence>
<keyword evidence="8 9" id="KW-0472">Membrane</keyword>
<evidence type="ECO:0000256" key="4">
    <source>
        <dbReference type="ARBA" id="ARBA00022692"/>
    </source>
</evidence>
<dbReference type="EMBL" id="MDYQ01000309">
    <property type="protein sequence ID" value="PRP76660.1"/>
    <property type="molecule type" value="Genomic_DNA"/>
</dbReference>
<comment type="subcellular location">
    <subcellularLocation>
        <location evidence="1">Membrane</location>
        <topology evidence="1">Multi-pass membrane protein</topology>
    </subcellularLocation>
</comment>
<accession>A0A2P6MY71</accession>
<keyword evidence="4 9" id="KW-0812">Transmembrane</keyword>
<evidence type="ECO:0000259" key="10">
    <source>
        <dbReference type="PROSITE" id="PS50893"/>
    </source>
</evidence>
<dbReference type="SUPFAM" id="SSF52540">
    <property type="entry name" value="P-loop containing nucleoside triphosphate hydrolases"/>
    <property type="match status" value="1"/>
</dbReference>
<evidence type="ECO:0000256" key="6">
    <source>
        <dbReference type="ARBA" id="ARBA00022840"/>
    </source>
</evidence>
<keyword evidence="3" id="KW-0813">Transport</keyword>
<feature type="transmembrane region" description="Helical" evidence="9">
    <location>
        <begin position="440"/>
        <end position="463"/>
    </location>
</feature>
<dbReference type="PROSITE" id="PS50893">
    <property type="entry name" value="ABC_TRANSPORTER_2"/>
    <property type="match status" value="1"/>
</dbReference>
<feature type="domain" description="ABC transporter" evidence="10">
    <location>
        <begin position="578"/>
        <end position="821"/>
    </location>
</feature>
<feature type="transmembrane region" description="Helical" evidence="9">
    <location>
        <begin position="324"/>
        <end position="350"/>
    </location>
</feature>
<feature type="transmembrane region" description="Helical" evidence="9">
    <location>
        <begin position="75"/>
        <end position="98"/>
    </location>
</feature>
<proteinExistence type="inferred from homology"/>
<dbReference type="FunCoup" id="A0A2P6MY71">
    <property type="interactions" value="40"/>
</dbReference>
<organism evidence="11 12">
    <name type="scientific">Planoprotostelium fungivorum</name>
    <dbReference type="NCBI Taxonomy" id="1890364"/>
    <lineage>
        <taxon>Eukaryota</taxon>
        <taxon>Amoebozoa</taxon>
        <taxon>Evosea</taxon>
        <taxon>Variosea</taxon>
        <taxon>Cavosteliida</taxon>
        <taxon>Cavosteliaceae</taxon>
        <taxon>Planoprotostelium</taxon>
    </lineage>
</organism>
<reference evidence="11 12" key="1">
    <citation type="journal article" date="2018" name="Genome Biol. Evol.">
        <title>Multiple Roots of Fruiting Body Formation in Amoebozoa.</title>
        <authorList>
            <person name="Hillmann F."/>
            <person name="Forbes G."/>
            <person name="Novohradska S."/>
            <person name="Ferling I."/>
            <person name="Riege K."/>
            <person name="Groth M."/>
            <person name="Westermann M."/>
            <person name="Marz M."/>
            <person name="Spaller T."/>
            <person name="Winckler T."/>
            <person name="Schaap P."/>
            <person name="Glockner G."/>
        </authorList>
    </citation>
    <scope>NUCLEOTIDE SEQUENCE [LARGE SCALE GENOMIC DNA]</scope>
    <source>
        <strain evidence="11 12">Jena</strain>
    </source>
</reference>
<keyword evidence="7 9" id="KW-1133">Transmembrane helix</keyword>
<dbReference type="GO" id="GO:0016887">
    <property type="term" value="F:ATP hydrolysis activity"/>
    <property type="evidence" value="ECO:0007669"/>
    <property type="project" value="InterPro"/>
</dbReference>
<dbReference type="Proteomes" id="UP000241769">
    <property type="component" value="Unassembled WGS sequence"/>
</dbReference>
<evidence type="ECO:0000256" key="5">
    <source>
        <dbReference type="ARBA" id="ARBA00022741"/>
    </source>
</evidence>
<sequence length="908" mass="101454">MTTPPGVEHLRMSKNIYQDAEKPRPPPGFADHEAPVSVSIEGHDHPNVISSGTRFSSQLRAMTIKNATLTIRQPVTLFCQIILPLLLLTTMFLPQILLKIYGARDIDNNDATNNLSMKVRSLEHSVSQSMQTFHVSDVVRPDLYYGSRQWRSSNSFGFSVDSRDSNGRKLPIGFVNGSNGDGWMSHTIRYLASNNGFTIDPNVVPTNHTVKDLLSQMIVDKNEFTRSENSGRYRNTNIPRYVLDFKKLTEQEMDVNVLTQQSEGTDVFSGESFNSANQMITWAGILFSTGVNAQDKRNASDPSFSVLVSSGYYEVSRSKFSLSYMSSTLVATILPLAASFLPILIVQIIVSEKQSRAMEMMKIMGMSVHAYWFSTWAYFFAIGLVIYAIMLVMVLSFKIAAFTESNPAVYIILLVLYAAVQSSYGIFISNLFQRQKVATLVMYLVTFFIVPVGATLCIAFFAYDAAPVWFMLYPPWAFSRGVYLLTMYFLLPGVSKQSFSVAMEGEMLHVWLWLLGETIVLSALTSYMERVWPKEHGIAESPLFPFYTLMRWFRGSKSGETMPLLSGEHDAPSTDAIVVVRELKKHFGKKKALDGLSLDIQAGECLGLLGPNGAGKSTLAHILCGLSEPTSGTAFVAGHDIKYDMPGVRTVLGFCPQHEIVWEDLTVEEHLLFYLRLKSVPSKWVAYECDRVLGSVGLYYDKNKKSTQLSGGMKRRLSIAISLVGNPKCLILVTLFKLKFGAHTRQDEPTTGLDPDTRRSIWDMVQSQREGRAIILTTHNMEEADVLSSRIAIVSRGNLVCIGSQMDLKRQYGRGYKLSISPRLDCSERAKAYVLSLFPTATVDTISVGTINFYIPTTDVDVSSLFSEMMKNKDENGIIEWGVSQASLEEVFIKVVEKDEADEQINKT</sequence>
<evidence type="ECO:0000256" key="1">
    <source>
        <dbReference type="ARBA" id="ARBA00004141"/>
    </source>
</evidence>
<gene>
    <name evidence="11" type="ORF">PROFUN_14896</name>
</gene>
<dbReference type="PROSITE" id="PS00211">
    <property type="entry name" value="ABC_TRANSPORTER_1"/>
    <property type="match status" value="1"/>
</dbReference>
<evidence type="ECO:0000256" key="7">
    <source>
        <dbReference type="ARBA" id="ARBA00022989"/>
    </source>
</evidence>
<dbReference type="SMART" id="SM00382">
    <property type="entry name" value="AAA"/>
    <property type="match status" value="1"/>
</dbReference>
<dbReference type="InterPro" id="IPR003439">
    <property type="entry name" value="ABC_transporter-like_ATP-bd"/>
</dbReference>
<evidence type="ECO:0000313" key="12">
    <source>
        <dbReference type="Proteomes" id="UP000241769"/>
    </source>
</evidence>
<dbReference type="AlphaFoldDB" id="A0A2P6MY71"/>